<dbReference type="SUPFAM" id="SSF53098">
    <property type="entry name" value="Ribonuclease H-like"/>
    <property type="match status" value="1"/>
</dbReference>
<accession>A0A225W7H2</accession>
<dbReference type="AlphaFoldDB" id="A0A225W7H2"/>
<dbReference type="OrthoDB" id="1607513at2759"/>
<gene>
    <name evidence="2" type="ORF">PHMEG_00012971</name>
</gene>
<sequence length="215" mass="23925">ALCKSKKAKSTDELMWVSMLDPRSSELKHLNPAEAERAREHLIDAAVELAKEMNATTECSNENVSFRTNMDQMTTPHKENLAWLTDVYSGGVEAEVEEPIPEQEEKLRERCKSQLLVYMSNAHSTPVTTNALKWRKANQKGCSIIAALARKWLGCIATSAPSERAFSKSGNVVTTKRCSLALDGIRDVMFVGENYAELDDNIPSDSSDNDTENEK</sequence>
<proteinExistence type="predicted"/>
<dbReference type="Proteomes" id="UP000198211">
    <property type="component" value="Unassembled WGS sequence"/>
</dbReference>
<protein>
    <recommendedName>
        <fullName evidence="1">HAT C-terminal dimerisation domain-containing protein</fullName>
    </recommendedName>
</protein>
<dbReference type="GO" id="GO:0005634">
    <property type="term" value="C:nucleus"/>
    <property type="evidence" value="ECO:0007669"/>
    <property type="project" value="TreeGrafter"/>
</dbReference>
<name>A0A225W7H2_9STRA</name>
<evidence type="ECO:0000313" key="3">
    <source>
        <dbReference type="Proteomes" id="UP000198211"/>
    </source>
</evidence>
<dbReference type="InterPro" id="IPR052717">
    <property type="entry name" value="Vacuolar_transposase_reg"/>
</dbReference>
<dbReference type="PANTHER" id="PTHR46169:SF29">
    <property type="entry name" value="DNA REPLICATION-RELATED ELEMENT FACTOR, ISOFORM A"/>
    <property type="match status" value="1"/>
</dbReference>
<dbReference type="Pfam" id="PF05699">
    <property type="entry name" value="Dimer_Tnp_hAT"/>
    <property type="match status" value="1"/>
</dbReference>
<dbReference type="GO" id="GO:0046983">
    <property type="term" value="F:protein dimerization activity"/>
    <property type="evidence" value="ECO:0007669"/>
    <property type="project" value="InterPro"/>
</dbReference>
<comment type="caution">
    <text evidence="2">The sequence shown here is derived from an EMBL/GenBank/DDBJ whole genome shotgun (WGS) entry which is preliminary data.</text>
</comment>
<dbReference type="InterPro" id="IPR008906">
    <property type="entry name" value="HATC_C_dom"/>
</dbReference>
<keyword evidence="3" id="KW-1185">Reference proteome</keyword>
<reference evidence="3" key="1">
    <citation type="submission" date="2017-03" db="EMBL/GenBank/DDBJ databases">
        <title>Phytopthora megakarya and P. palmivora, two closely related causual agents of cacao black pod achieved similar genome size and gene model numbers by different mechanisms.</title>
        <authorList>
            <person name="Ali S."/>
            <person name="Shao J."/>
            <person name="Larry D.J."/>
            <person name="Kronmiller B."/>
            <person name="Shen D."/>
            <person name="Strem M.D."/>
            <person name="Melnick R.L."/>
            <person name="Guiltinan M.J."/>
            <person name="Tyler B.M."/>
            <person name="Meinhardt L.W."/>
            <person name="Bailey B.A."/>
        </authorList>
    </citation>
    <scope>NUCLEOTIDE SEQUENCE [LARGE SCALE GENOMIC DNA]</scope>
    <source>
        <strain evidence="3">zdho120</strain>
    </source>
</reference>
<organism evidence="2 3">
    <name type="scientific">Phytophthora megakarya</name>
    <dbReference type="NCBI Taxonomy" id="4795"/>
    <lineage>
        <taxon>Eukaryota</taxon>
        <taxon>Sar</taxon>
        <taxon>Stramenopiles</taxon>
        <taxon>Oomycota</taxon>
        <taxon>Peronosporomycetes</taxon>
        <taxon>Peronosporales</taxon>
        <taxon>Peronosporaceae</taxon>
        <taxon>Phytophthora</taxon>
    </lineage>
</organism>
<feature type="domain" description="HAT C-terminal dimerisation" evidence="1">
    <location>
        <begin position="118"/>
        <end position="191"/>
    </location>
</feature>
<evidence type="ECO:0000259" key="1">
    <source>
        <dbReference type="Pfam" id="PF05699"/>
    </source>
</evidence>
<feature type="non-terminal residue" evidence="2">
    <location>
        <position position="1"/>
    </location>
</feature>
<dbReference type="GO" id="GO:0006357">
    <property type="term" value="P:regulation of transcription by RNA polymerase II"/>
    <property type="evidence" value="ECO:0007669"/>
    <property type="project" value="TreeGrafter"/>
</dbReference>
<dbReference type="InterPro" id="IPR012337">
    <property type="entry name" value="RNaseH-like_sf"/>
</dbReference>
<dbReference type="EMBL" id="NBNE01001521">
    <property type="protein sequence ID" value="OWZ13666.1"/>
    <property type="molecule type" value="Genomic_DNA"/>
</dbReference>
<dbReference type="PANTHER" id="PTHR46169">
    <property type="entry name" value="DNA REPLICATION-RELATED ELEMENT FACTOR, ISOFORM A"/>
    <property type="match status" value="1"/>
</dbReference>
<evidence type="ECO:0000313" key="2">
    <source>
        <dbReference type="EMBL" id="OWZ13666.1"/>
    </source>
</evidence>